<comment type="caution">
    <text evidence="6">The sequence shown here is derived from an EMBL/GenBank/DDBJ whole genome shotgun (WGS) entry which is preliminary data.</text>
</comment>
<evidence type="ECO:0000256" key="5">
    <source>
        <dbReference type="HAMAP-Rule" id="MF_00362"/>
    </source>
</evidence>
<comment type="function">
    <text evidence="5">Forms part of the ribosomal stalk, playing a central role in the interaction of the ribosome with GTP-bound translation factors.</text>
</comment>
<evidence type="ECO:0000256" key="1">
    <source>
        <dbReference type="ARBA" id="ARBA00008889"/>
    </source>
</evidence>
<comment type="similarity">
    <text evidence="1 5">Belongs to the universal ribosomal protein uL10 family.</text>
</comment>
<dbReference type="SUPFAM" id="SSF160369">
    <property type="entry name" value="Ribosomal protein L10-like"/>
    <property type="match status" value="1"/>
</dbReference>
<dbReference type="InterPro" id="IPR001790">
    <property type="entry name" value="Ribosomal_uL10"/>
</dbReference>
<reference evidence="6" key="2">
    <citation type="submission" date="2021-04" db="EMBL/GenBank/DDBJ databases">
        <authorList>
            <person name="Dong X."/>
        </authorList>
    </citation>
    <scope>NUCLEOTIDE SEQUENCE</scope>
    <source>
        <strain evidence="6">ZWT</strain>
    </source>
</reference>
<dbReference type="NCBIfam" id="NF000955">
    <property type="entry name" value="PRK00099.1-1"/>
    <property type="match status" value="1"/>
</dbReference>
<gene>
    <name evidence="5" type="primary">rplJ</name>
    <name evidence="6" type="ORF">KDK92_07785</name>
</gene>
<dbReference type="InterPro" id="IPR022973">
    <property type="entry name" value="Ribosomal_uL10_bac"/>
</dbReference>
<dbReference type="Pfam" id="PF00466">
    <property type="entry name" value="Ribosomal_L10"/>
    <property type="match status" value="1"/>
</dbReference>
<keyword evidence="7" id="KW-1185">Reference proteome</keyword>
<reference evidence="6" key="1">
    <citation type="journal article" date="2021" name="mSystems">
        <title>Bacteria and Archaea Synergistically Convert Glycine Betaine to Biogenic Methane in the Formosa Cold Seep of the South China Sea.</title>
        <authorList>
            <person name="Li L."/>
            <person name="Zhang W."/>
            <person name="Zhang S."/>
            <person name="Song L."/>
            <person name="Sun Q."/>
            <person name="Zhang H."/>
            <person name="Xiang H."/>
            <person name="Dong X."/>
        </authorList>
    </citation>
    <scope>NUCLEOTIDE SEQUENCE</scope>
    <source>
        <strain evidence="6">ZWT</strain>
    </source>
</reference>
<dbReference type="InterPro" id="IPR047865">
    <property type="entry name" value="Ribosomal_uL10_bac_type"/>
</dbReference>
<dbReference type="CDD" id="cd05797">
    <property type="entry name" value="Ribosomal_L10"/>
    <property type="match status" value="1"/>
</dbReference>
<proteinExistence type="inferred from homology"/>
<keyword evidence="3 5" id="KW-0687">Ribonucleoprotein</keyword>
<dbReference type="GO" id="GO:0070180">
    <property type="term" value="F:large ribosomal subunit rRNA binding"/>
    <property type="evidence" value="ECO:0007669"/>
    <property type="project" value="UniProtKB-UniRule"/>
</dbReference>
<comment type="subunit">
    <text evidence="5">Part of the ribosomal stalk of the 50S ribosomal subunit. The N-terminus interacts with L11 and the large rRNA to form the base of the stalk. The C-terminus forms an elongated spine to which L12 dimers bind in a sequential fashion forming a multimeric L10(L12)X complex.</text>
</comment>
<evidence type="ECO:0000256" key="4">
    <source>
        <dbReference type="ARBA" id="ARBA00035202"/>
    </source>
</evidence>
<evidence type="ECO:0000313" key="7">
    <source>
        <dbReference type="Proteomes" id="UP001056429"/>
    </source>
</evidence>
<keyword evidence="2 5" id="KW-0689">Ribosomal protein</keyword>
<organism evidence="6 7">
    <name type="scientific">Oceanirhabdus seepicola</name>
    <dbReference type="NCBI Taxonomy" id="2828781"/>
    <lineage>
        <taxon>Bacteria</taxon>
        <taxon>Bacillati</taxon>
        <taxon>Bacillota</taxon>
        <taxon>Clostridia</taxon>
        <taxon>Eubacteriales</taxon>
        <taxon>Clostridiaceae</taxon>
        <taxon>Oceanirhabdus</taxon>
    </lineage>
</organism>
<evidence type="ECO:0000256" key="2">
    <source>
        <dbReference type="ARBA" id="ARBA00022980"/>
    </source>
</evidence>
<dbReference type="Proteomes" id="UP001056429">
    <property type="component" value="Unassembled WGS sequence"/>
</dbReference>
<keyword evidence="5" id="KW-0694">RNA-binding</keyword>
<dbReference type="Gene3D" id="6.10.250.290">
    <property type="match status" value="1"/>
</dbReference>
<dbReference type="PANTHER" id="PTHR11560">
    <property type="entry name" value="39S RIBOSOMAL PROTEIN L10, MITOCHONDRIAL"/>
    <property type="match status" value="1"/>
</dbReference>
<name>A0A9J6NZB6_9CLOT</name>
<dbReference type="GO" id="GO:0005840">
    <property type="term" value="C:ribosome"/>
    <property type="evidence" value="ECO:0007669"/>
    <property type="project" value="UniProtKB-KW"/>
</dbReference>
<evidence type="ECO:0000313" key="6">
    <source>
        <dbReference type="EMBL" id="MCM1989635.1"/>
    </source>
</evidence>
<dbReference type="GO" id="GO:1990904">
    <property type="term" value="C:ribonucleoprotein complex"/>
    <property type="evidence" value="ECO:0007669"/>
    <property type="project" value="UniProtKB-KW"/>
</dbReference>
<dbReference type="AlphaFoldDB" id="A0A9J6NZB6"/>
<sequence>MIKEAKVEEIRATLEKAQTVILTNYQGLTVEEDTQLRKQFREAGVEYKVFKNTLVKLALKELGIEGLDEHLEGPVSIALGYEDPTAPGRVISAFVKEHKALELKAGLVQGEVYDLEKITEFASIPPKEVLLGKLLGSLQSPISKFAYLVKAIAEKNEA</sequence>
<dbReference type="Gene3D" id="3.30.70.1730">
    <property type="match status" value="1"/>
</dbReference>
<dbReference type="EMBL" id="JAGSOJ010000002">
    <property type="protein sequence ID" value="MCM1989635.1"/>
    <property type="molecule type" value="Genomic_DNA"/>
</dbReference>
<dbReference type="HAMAP" id="MF_00362">
    <property type="entry name" value="Ribosomal_uL10"/>
    <property type="match status" value="1"/>
</dbReference>
<dbReference type="GO" id="GO:0006412">
    <property type="term" value="P:translation"/>
    <property type="evidence" value="ECO:0007669"/>
    <property type="project" value="UniProtKB-UniRule"/>
</dbReference>
<dbReference type="InterPro" id="IPR043141">
    <property type="entry name" value="Ribosomal_uL10-like_sf"/>
</dbReference>
<protein>
    <recommendedName>
        <fullName evidence="4 5">Large ribosomal subunit protein uL10</fullName>
    </recommendedName>
</protein>
<evidence type="ECO:0000256" key="3">
    <source>
        <dbReference type="ARBA" id="ARBA00023274"/>
    </source>
</evidence>
<keyword evidence="5" id="KW-0699">rRNA-binding</keyword>
<accession>A0A9J6NZB6</accession>